<gene>
    <name evidence="2" type="ORF">PCON_09666</name>
</gene>
<proteinExistence type="predicted"/>
<accession>U4LNT1</accession>
<reference evidence="2 3" key="1">
    <citation type="journal article" date="2013" name="PLoS Genet.">
        <title>The genome and development-dependent transcriptomes of Pyronema confluens: a window into fungal evolution.</title>
        <authorList>
            <person name="Traeger S."/>
            <person name="Altegoer F."/>
            <person name="Freitag M."/>
            <person name="Gabaldon T."/>
            <person name="Kempken F."/>
            <person name="Kumar A."/>
            <person name="Marcet-Houben M."/>
            <person name="Poggeler S."/>
            <person name="Stajich J.E."/>
            <person name="Nowrousian M."/>
        </authorList>
    </citation>
    <scope>NUCLEOTIDE SEQUENCE [LARGE SCALE GENOMIC DNA]</scope>
    <source>
        <strain evidence="3">CBS 100304</strain>
        <tissue evidence="2">Vegetative mycelium</tissue>
    </source>
</reference>
<feature type="compositionally biased region" description="Polar residues" evidence="1">
    <location>
        <begin position="39"/>
        <end position="49"/>
    </location>
</feature>
<dbReference type="Proteomes" id="UP000018144">
    <property type="component" value="Unassembled WGS sequence"/>
</dbReference>
<dbReference type="AlphaFoldDB" id="U4LNT1"/>
<evidence type="ECO:0000313" key="3">
    <source>
        <dbReference type="Proteomes" id="UP000018144"/>
    </source>
</evidence>
<evidence type="ECO:0000256" key="1">
    <source>
        <dbReference type="SAM" id="MobiDB-lite"/>
    </source>
</evidence>
<keyword evidence="3" id="KW-1185">Reference proteome</keyword>
<sequence length="179" mass="20197">MDGAEKLEKKYIALLEGKISSLEKELAEKSKNDSKKAPQENTKGTSTSNRIKDGETPAVKKKSRVRYLIRSYTETGEFTTQPCEEEPGKDGALSNEDSDELAISWRHTYEEQTGNGEKKRKFSFKELVIESTELKKALEEVVTKKYKDMSFNRNETSLRMHLSLPEGIAGVCGSTNRHS</sequence>
<name>U4LNT1_PYROM</name>
<dbReference type="EMBL" id="HF935505">
    <property type="protein sequence ID" value="CCX30990.1"/>
    <property type="molecule type" value="Genomic_DNA"/>
</dbReference>
<organism evidence="2 3">
    <name type="scientific">Pyronema omphalodes (strain CBS 100304)</name>
    <name type="common">Pyronema confluens</name>
    <dbReference type="NCBI Taxonomy" id="1076935"/>
    <lineage>
        <taxon>Eukaryota</taxon>
        <taxon>Fungi</taxon>
        <taxon>Dikarya</taxon>
        <taxon>Ascomycota</taxon>
        <taxon>Pezizomycotina</taxon>
        <taxon>Pezizomycetes</taxon>
        <taxon>Pezizales</taxon>
        <taxon>Pyronemataceae</taxon>
        <taxon>Pyronema</taxon>
    </lineage>
</organism>
<protein>
    <submittedName>
        <fullName evidence="2">Uncharacterized protein</fullName>
    </submittedName>
</protein>
<evidence type="ECO:0000313" key="2">
    <source>
        <dbReference type="EMBL" id="CCX30990.1"/>
    </source>
</evidence>
<feature type="compositionally biased region" description="Basic and acidic residues" evidence="1">
    <location>
        <begin position="26"/>
        <end position="38"/>
    </location>
</feature>
<feature type="region of interest" description="Disordered" evidence="1">
    <location>
        <begin position="76"/>
        <end position="97"/>
    </location>
</feature>
<feature type="region of interest" description="Disordered" evidence="1">
    <location>
        <begin position="26"/>
        <end position="60"/>
    </location>
</feature>